<organism evidence="3 4">
    <name type="scientific">Actinacidiphila rubida</name>
    <dbReference type="NCBI Taxonomy" id="310780"/>
    <lineage>
        <taxon>Bacteria</taxon>
        <taxon>Bacillati</taxon>
        <taxon>Actinomycetota</taxon>
        <taxon>Actinomycetes</taxon>
        <taxon>Kitasatosporales</taxon>
        <taxon>Streptomycetaceae</taxon>
        <taxon>Actinacidiphila</taxon>
    </lineage>
</organism>
<keyword evidence="4" id="KW-1185">Reference proteome</keyword>
<evidence type="ECO:0000256" key="1">
    <source>
        <dbReference type="ARBA" id="ARBA00022729"/>
    </source>
</evidence>
<keyword evidence="1 2" id="KW-0732">Signal</keyword>
<dbReference type="Gene3D" id="2.115.10.10">
    <property type="entry name" value="Tachylectin 2"/>
    <property type="match status" value="1"/>
</dbReference>
<dbReference type="Pfam" id="PF13517">
    <property type="entry name" value="FG-GAP_3"/>
    <property type="match status" value="1"/>
</dbReference>
<evidence type="ECO:0000313" key="4">
    <source>
        <dbReference type="Proteomes" id="UP000181951"/>
    </source>
</evidence>
<dbReference type="RefSeq" id="WP_245791646.1">
    <property type="nucleotide sequence ID" value="NZ_FODD01000031.1"/>
</dbReference>
<proteinExistence type="predicted"/>
<gene>
    <name evidence="3" type="ORF">SAMN05216267_103149</name>
</gene>
<sequence length="1014" mass="104578">MKRAVQARACAAGVTALCALTLGLGAVVAQAGTASAVTAQDVRIPAPDAIVPRDVSIVASGQDGVLEQEDGTAGYAWISTANGQVTHVAALDGVPRDAIFTQGADADEVVYTTDADGPTQIVWVNVTDGSEDRLTLPDGYLHPHVERHAVLVSQKLDDGTYQYRIVRPVSGGTDSDVVVPLPPGATGDADPVILAATGVDVVVGYQQDGHRAYGLVNLVQNTVVALPAESDASGFSMTGAWITWFSRQGTPGVRYLAPGSVGATTAAGVREATPASATDDVHTFQAGDNILWYEGDHGPLHLIPILGRETVRVVFADVTQAVQEPKGALDVLSQAADGTRTVYHLSVDGSGLVSDMELRVLPPVTYYGSVQGVSLDRGTARFANSLRGTLSLVGKDVGTGLSPVAGADLPAQGTTGAGRWADGGDEGLARLVTDQATGHDALVTADDATPVVLPASGGRILDVSPQFVLYRAGSGGSQYVVDIARNKVVLQQSPRAAALDYATLWTPSAPPGVVTGTDLRTGTVRTVDLASGCVPSELSTNGALMYWKCVDSTAGVVDLGDGRTYRAPATGVMLGDHFIAYNDNPAAGSDLQVDELYDGTNHRVATYKGVKSAGSADARGVTWTVDRHSGQVAYVDTNDVVHVARAVPDTAHVSPLTVPDRSVPAAFAAQGGAARWDAQWWLSKPAASWQVSLTDEATGAVVRSWSGGAARGTARVTWDARSATGALLPVGRYVWQFRATPADGTGPASTTTGTVTLSGAAPARAALFGRDTTGTLWQYAANGSASAPYAARQKVGGGWQGYSALTTLGGLRADGSGDVVARDSSGVLWYYQGAGTHNPPLKARVKVGSGWNAYDRLVGVRDVTGDGRADLLARDASGVLWLYKGTGSVSAPFTARVKVGAGWNAYDQMVGTGDVTGDGRADLLARDASGVLWLYKGTGSASAPFAARVKVGAGWNAYTLMAGTGDVTGDGRADLVARDASGALWLYKGTGSASAPFAARTKVGAGWNTYNALM</sequence>
<dbReference type="EMBL" id="FODD01000031">
    <property type="protein sequence ID" value="SEO57481.1"/>
    <property type="molecule type" value="Genomic_DNA"/>
</dbReference>
<feature type="chain" id="PRO_5038719207" evidence="2">
    <location>
        <begin position="32"/>
        <end position="1014"/>
    </location>
</feature>
<dbReference type="Gene3D" id="2.60.40.4070">
    <property type="match status" value="1"/>
</dbReference>
<evidence type="ECO:0000313" key="3">
    <source>
        <dbReference type="EMBL" id="SEO57481.1"/>
    </source>
</evidence>
<dbReference type="SUPFAM" id="SSF69318">
    <property type="entry name" value="Integrin alpha N-terminal domain"/>
    <property type="match status" value="1"/>
</dbReference>
<dbReference type="InterPro" id="IPR013517">
    <property type="entry name" value="FG-GAP"/>
</dbReference>
<evidence type="ECO:0000256" key="2">
    <source>
        <dbReference type="SAM" id="SignalP"/>
    </source>
</evidence>
<feature type="signal peptide" evidence="2">
    <location>
        <begin position="1"/>
        <end position="31"/>
    </location>
</feature>
<protein>
    <submittedName>
        <fullName evidence="3">Repeat domain-containing protein</fullName>
    </submittedName>
</protein>
<accession>A0A1H8QU44</accession>
<name>A0A1H8QU44_9ACTN</name>
<dbReference type="Gene3D" id="2.20.25.650">
    <property type="entry name" value="Tachylectin-2-like"/>
    <property type="match status" value="1"/>
</dbReference>
<dbReference type="Proteomes" id="UP000181951">
    <property type="component" value="Unassembled WGS sequence"/>
</dbReference>
<dbReference type="AlphaFoldDB" id="A0A1H8QU44"/>
<dbReference type="InterPro" id="IPR028994">
    <property type="entry name" value="Integrin_alpha_N"/>
</dbReference>
<reference evidence="3 4" key="1">
    <citation type="submission" date="2016-10" db="EMBL/GenBank/DDBJ databases">
        <authorList>
            <person name="de Groot N.N."/>
        </authorList>
    </citation>
    <scope>NUCLEOTIDE SEQUENCE [LARGE SCALE GENOMIC DNA]</scope>
    <source>
        <strain evidence="3 4">CGMCC 4.2026</strain>
    </source>
</reference>
<dbReference type="STRING" id="310780.SAMN05216267_103149"/>